<evidence type="ECO:0000313" key="2">
    <source>
        <dbReference type="EMBL" id="TWJ16906.1"/>
    </source>
</evidence>
<evidence type="ECO:0000313" key="3">
    <source>
        <dbReference type="Proteomes" id="UP000321617"/>
    </source>
</evidence>
<dbReference type="EMBL" id="VLLL01000003">
    <property type="protein sequence ID" value="TWJ16906.1"/>
    <property type="molecule type" value="Genomic_DNA"/>
</dbReference>
<comment type="caution">
    <text evidence="2">The sequence shown here is derived from an EMBL/GenBank/DDBJ whole genome shotgun (WGS) entry which is preliminary data.</text>
</comment>
<dbReference type="Proteomes" id="UP000321617">
    <property type="component" value="Unassembled WGS sequence"/>
</dbReference>
<dbReference type="InterPro" id="IPR002575">
    <property type="entry name" value="Aminoglycoside_PTrfase"/>
</dbReference>
<accession>A0A562VG67</accession>
<evidence type="ECO:0000259" key="1">
    <source>
        <dbReference type="Pfam" id="PF01636"/>
    </source>
</evidence>
<dbReference type="Gene3D" id="3.90.1200.10">
    <property type="match status" value="1"/>
</dbReference>
<dbReference type="Pfam" id="PF01636">
    <property type="entry name" value="APH"/>
    <property type="match status" value="1"/>
</dbReference>
<feature type="domain" description="Aminoglycoside phosphotransferase" evidence="1">
    <location>
        <begin position="92"/>
        <end position="246"/>
    </location>
</feature>
<keyword evidence="2" id="KW-0808">Transferase</keyword>
<dbReference type="OrthoDB" id="2570531at2"/>
<dbReference type="SUPFAM" id="SSF56112">
    <property type="entry name" value="Protein kinase-like (PK-like)"/>
    <property type="match status" value="1"/>
</dbReference>
<gene>
    <name evidence="2" type="ORF">LX16_0157</name>
</gene>
<dbReference type="AlphaFoldDB" id="A0A562VG67"/>
<reference evidence="2 3" key="1">
    <citation type="journal article" date="2013" name="Stand. Genomic Sci.">
        <title>Genomic Encyclopedia of Type Strains, Phase I: The one thousand microbial genomes (KMG-I) project.</title>
        <authorList>
            <person name="Kyrpides N.C."/>
            <person name="Woyke T."/>
            <person name="Eisen J.A."/>
            <person name="Garrity G."/>
            <person name="Lilburn T.G."/>
            <person name="Beck B.J."/>
            <person name="Whitman W.B."/>
            <person name="Hugenholtz P."/>
            <person name="Klenk H.P."/>
        </authorList>
    </citation>
    <scope>NUCLEOTIDE SEQUENCE [LARGE SCALE GENOMIC DNA]</scope>
    <source>
        <strain evidence="2 3">DSM 45044</strain>
    </source>
</reference>
<sequence>MGLHAGTPVRYDATAVRLGFGDLPEAVRAEIAAHLGGPPVTVRSAGGGFTGGFAAVVTSGTGRCMFVKATGPDLPFVVDAYSREAHNNTALPDTVPSPRMRFSAQVHDWVVLGFDAVDGTAPALPLTVAQWRLMLDAWARAAEALTPAPEPLRALGIPHMTGRGLHHFTDVAAGTTPPDPLPPLAVTHLTALAELEAVMPRAVAADAVTHGDLRPDNMILTGDRALICDWTALEVAACWFDTIALLIVAHGEGHDADTWLRRHPTVAGVTDEQIDSVLAAITGYYLVNSGRPPIDRVSPHLRAHQRWNGLAALDWLASRRGW</sequence>
<keyword evidence="3" id="KW-1185">Reference proteome</keyword>
<name>A0A562VG67_9ACTN</name>
<proteinExistence type="predicted"/>
<organism evidence="2 3">
    <name type="scientific">Stackebrandtia albiflava</name>
    <dbReference type="NCBI Taxonomy" id="406432"/>
    <lineage>
        <taxon>Bacteria</taxon>
        <taxon>Bacillati</taxon>
        <taxon>Actinomycetota</taxon>
        <taxon>Actinomycetes</taxon>
        <taxon>Glycomycetales</taxon>
        <taxon>Glycomycetaceae</taxon>
        <taxon>Stackebrandtia</taxon>
    </lineage>
</organism>
<dbReference type="InterPro" id="IPR011009">
    <property type="entry name" value="Kinase-like_dom_sf"/>
</dbReference>
<protein>
    <submittedName>
        <fullName evidence="2">Phosphotransferase family enzyme</fullName>
    </submittedName>
</protein>
<dbReference type="GO" id="GO:0016740">
    <property type="term" value="F:transferase activity"/>
    <property type="evidence" value="ECO:0007669"/>
    <property type="project" value="UniProtKB-KW"/>
</dbReference>
<dbReference type="RefSeq" id="WP_147131548.1">
    <property type="nucleotide sequence ID" value="NZ_BAABIJ010000010.1"/>
</dbReference>